<dbReference type="EMBL" id="VTWU01000002">
    <property type="protein sequence ID" value="KAA9338573.1"/>
    <property type="molecule type" value="Genomic_DNA"/>
</dbReference>
<reference evidence="1 2" key="1">
    <citation type="submission" date="2019-09" db="EMBL/GenBank/DDBJ databases">
        <title>Genome sequence of Hymenobacter sp. M3.</title>
        <authorList>
            <person name="Srinivasan S."/>
        </authorList>
    </citation>
    <scope>NUCLEOTIDE SEQUENCE [LARGE SCALE GENOMIC DNA]</scope>
    <source>
        <strain evidence="1 2">M3</strain>
    </source>
</reference>
<accession>A0A7L5A0E5</accession>
<evidence type="ECO:0000313" key="2">
    <source>
        <dbReference type="Proteomes" id="UP000326380"/>
    </source>
</evidence>
<dbReference type="RefSeq" id="WP_151078122.1">
    <property type="nucleotide sequence ID" value="NZ_CP047647.1"/>
</dbReference>
<evidence type="ECO:0000313" key="1">
    <source>
        <dbReference type="EMBL" id="KAA9338573.1"/>
    </source>
</evidence>
<organism evidence="1 2">
    <name type="scientific">Hymenobacter busanensis</name>
    <dbReference type="NCBI Taxonomy" id="2607656"/>
    <lineage>
        <taxon>Bacteria</taxon>
        <taxon>Pseudomonadati</taxon>
        <taxon>Bacteroidota</taxon>
        <taxon>Cytophagia</taxon>
        <taxon>Cytophagales</taxon>
        <taxon>Hymenobacteraceae</taxon>
        <taxon>Hymenobacter</taxon>
    </lineage>
</organism>
<gene>
    <name evidence="1" type="ORF">F0P96_07010</name>
</gene>
<proteinExistence type="predicted"/>
<protein>
    <submittedName>
        <fullName evidence="1">Uncharacterized protein</fullName>
    </submittedName>
</protein>
<comment type="caution">
    <text evidence="1">The sequence shown here is derived from an EMBL/GenBank/DDBJ whole genome shotgun (WGS) entry which is preliminary data.</text>
</comment>
<dbReference type="AlphaFoldDB" id="A0A7L5A0E5"/>
<keyword evidence="2" id="KW-1185">Reference proteome</keyword>
<dbReference type="Proteomes" id="UP000326380">
    <property type="component" value="Unassembled WGS sequence"/>
</dbReference>
<name>A0A7L5A0E5_9BACT</name>
<sequence>MLLSKEALRRFFYNQQITPAAVLVLLVYALLSGFLFWSFLSEPHALEFRPLLLVYTLGTQFWFLLFGFRQLRNITLYLTWCCWGLAHLLAYFALNHTSGYEGPLRNTLVLLLLFQGLRYLSLRLRQVDFIPAVGKPPWYVDGRRATGVDFLLTHLYMGIILLLFLLSLL</sequence>